<keyword evidence="2" id="KW-1185">Reference proteome</keyword>
<name>A0ABU1T6T8_9SPHI</name>
<proteinExistence type="predicted"/>
<reference evidence="1 2" key="1">
    <citation type="submission" date="2023-07" db="EMBL/GenBank/DDBJ databases">
        <title>Sorghum-associated microbial communities from plants grown in Nebraska, USA.</title>
        <authorList>
            <person name="Schachtman D."/>
        </authorList>
    </citation>
    <scope>NUCLEOTIDE SEQUENCE [LARGE SCALE GENOMIC DNA]</scope>
    <source>
        <strain evidence="1 2">3262</strain>
    </source>
</reference>
<dbReference type="RefSeq" id="WP_310092490.1">
    <property type="nucleotide sequence ID" value="NZ_JAVDUU010000001.1"/>
</dbReference>
<comment type="caution">
    <text evidence="1">The sequence shown here is derived from an EMBL/GenBank/DDBJ whole genome shotgun (WGS) entry which is preliminary data.</text>
</comment>
<organism evidence="1 2">
    <name type="scientific">Mucilaginibacter pocheonensis</name>
    <dbReference type="NCBI Taxonomy" id="398050"/>
    <lineage>
        <taxon>Bacteria</taxon>
        <taxon>Pseudomonadati</taxon>
        <taxon>Bacteroidota</taxon>
        <taxon>Sphingobacteriia</taxon>
        <taxon>Sphingobacteriales</taxon>
        <taxon>Sphingobacteriaceae</taxon>
        <taxon>Mucilaginibacter</taxon>
    </lineage>
</organism>
<dbReference type="EMBL" id="JAVDUU010000001">
    <property type="protein sequence ID" value="MDR6941110.1"/>
    <property type="molecule type" value="Genomic_DNA"/>
</dbReference>
<accession>A0ABU1T6T8</accession>
<evidence type="ECO:0000313" key="1">
    <source>
        <dbReference type="EMBL" id="MDR6941110.1"/>
    </source>
</evidence>
<protein>
    <submittedName>
        <fullName evidence="1">Uncharacterized protein</fullName>
    </submittedName>
</protein>
<dbReference type="Proteomes" id="UP001247620">
    <property type="component" value="Unassembled WGS sequence"/>
</dbReference>
<sequence length="63" mass="7130">MATHSIEDDLNRVITALSSINGLIGLEDDKLNRELVGSMFPEKFIFEKLIDRTARINEIAEII</sequence>
<gene>
    <name evidence="1" type="ORF">J2W55_000938</name>
</gene>
<evidence type="ECO:0000313" key="2">
    <source>
        <dbReference type="Proteomes" id="UP001247620"/>
    </source>
</evidence>